<dbReference type="Proteomes" id="UP000429555">
    <property type="component" value="Unassembled WGS sequence"/>
</dbReference>
<gene>
    <name evidence="2" type="ORF">GJV18_10035</name>
</gene>
<feature type="transmembrane region" description="Helical" evidence="1">
    <location>
        <begin position="56"/>
        <end position="75"/>
    </location>
</feature>
<keyword evidence="3" id="KW-1185">Reference proteome</keyword>
<feature type="transmembrane region" description="Helical" evidence="1">
    <location>
        <begin position="95"/>
        <end position="117"/>
    </location>
</feature>
<name>A0A6I4KU28_9PSED</name>
<protein>
    <submittedName>
        <fullName evidence="2">Uncharacterized protein</fullName>
    </submittedName>
</protein>
<evidence type="ECO:0000313" key="2">
    <source>
        <dbReference type="EMBL" id="MVW75657.1"/>
    </source>
</evidence>
<evidence type="ECO:0000256" key="1">
    <source>
        <dbReference type="SAM" id="Phobius"/>
    </source>
</evidence>
<keyword evidence="1" id="KW-0472">Membrane</keyword>
<sequence>MPLNYLLALGTLTLFGGISLYLLPLEPNLLALQFSFNQHDFQTVIAKWQGEALQRFTLHFWADFALLLCYGLWGYRLTSSGSIAWHLPPYWRSLGAWLLPLAAVCDALENLLQLYLLQQPTAPAALYALAGMAALLKWLLFIGFALLLAWAWTRRRHGA</sequence>
<evidence type="ECO:0000313" key="3">
    <source>
        <dbReference type="Proteomes" id="UP000429555"/>
    </source>
</evidence>
<dbReference type="RefSeq" id="WP_160344993.1">
    <property type="nucleotide sequence ID" value="NZ_WKJZ01000001.1"/>
</dbReference>
<feature type="transmembrane region" description="Helical" evidence="1">
    <location>
        <begin position="6"/>
        <end position="23"/>
    </location>
</feature>
<keyword evidence="1" id="KW-1133">Transmembrane helix</keyword>
<feature type="transmembrane region" description="Helical" evidence="1">
    <location>
        <begin position="124"/>
        <end position="152"/>
    </location>
</feature>
<dbReference type="EMBL" id="WKJZ01000001">
    <property type="protein sequence ID" value="MVW75657.1"/>
    <property type="molecule type" value="Genomic_DNA"/>
</dbReference>
<proteinExistence type="predicted"/>
<dbReference type="AlphaFoldDB" id="A0A6I4KU28"/>
<keyword evidence="1" id="KW-0812">Transmembrane</keyword>
<comment type="caution">
    <text evidence="2">The sequence shown here is derived from an EMBL/GenBank/DDBJ whole genome shotgun (WGS) entry which is preliminary data.</text>
</comment>
<accession>A0A6I4KU28</accession>
<reference evidence="2 3" key="1">
    <citation type="submission" date="2019-11" db="EMBL/GenBank/DDBJ databases">
        <title>Pseudomonas flavidum sp. nov., isolated from Baiyang Lake.</title>
        <authorList>
            <person name="Zhao Y."/>
        </authorList>
    </citation>
    <scope>NUCLEOTIDE SEQUENCE [LARGE SCALE GENOMIC DNA]</scope>
    <source>
        <strain evidence="3">R-22-3 w-18</strain>
    </source>
</reference>
<organism evidence="2 3">
    <name type="scientific">Pseudomonas xionganensis</name>
    <dbReference type="NCBI Taxonomy" id="2654845"/>
    <lineage>
        <taxon>Bacteria</taxon>
        <taxon>Pseudomonadati</taxon>
        <taxon>Pseudomonadota</taxon>
        <taxon>Gammaproteobacteria</taxon>
        <taxon>Pseudomonadales</taxon>
        <taxon>Pseudomonadaceae</taxon>
        <taxon>Pseudomonas</taxon>
    </lineage>
</organism>